<evidence type="ECO:0000313" key="2">
    <source>
        <dbReference type="EMBL" id="KAG7158738.1"/>
    </source>
</evidence>
<organism evidence="2 3">
    <name type="scientific">Homarus americanus</name>
    <name type="common">American lobster</name>
    <dbReference type="NCBI Taxonomy" id="6706"/>
    <lineage>
        <taxon>Eukaryota</taxon>
        <taxon>Metazoa</taxon>
        <taxon>Ecdysozoa</taxon>
        <taxon>Arthropoda</taxon>
        <taxon>Crustacea</taxon>
        <taxon>Multicrustacea</taxon>
        <taxon>Malacostraca</taxon>
        <taxon>Eumalacostraca</taxon>
        <taxon>Eucarida</taxon>
        <taxon>Decapoda</taxon>
        <taxon>Pleocyemata</taxon>
        <taxon>Astacidea</taxon>
        <taxon>Nephropoidea</taxon>
        <taxon>Nephropidae</taxon>
        <taxon>Homarus</taxon>
    </lineage>
</organism>
<protein>
    <submittedName>
        <fullName evidence="2">Putative Sulfotransferase domain-containing protein 1</fullName>
    </submittedName>
</protein>
<reference evidence="2" key="1">
    <citation type="journal article" date="2021" name="Sci. Adv.">
        <title>The American lobster genome reveals insights on longevity, neural, and immune adaptations.</title>
        <authorList>
            <person name="Polinski J.M."/>
            <person name="Zimin A.V."/>
            <person name="Clark K.F."/>
            <person name="Kohn A.B."/>
            <person name="Sadowski N."/>
            <person name="Timp W."/>
            <person name="Ptitsyn A."/>
            <person name="Khanna P."/>
            <person name="Romanova D.Y."/>
            <person name="Williams P."/>
            <person name="Greenwood S.J."/>
            <person name="Moroz L.L."/>
            <person name="Walt D.R."/>
            <person name="Bodnar A.G."/>
        </authorList>
    </citation>
    <scope>NUCLEOTIDE SEQUENCE</scope>
    <source>
        <strain evidence="2">GMGI-L3</strain>
    </source>
</reference>
<dbReference type="AlphaFoldDB" id="A0A8J5MP81"/>
<dbReference type="Gene3D" id="3.40.50.300">
    <property type="entry name" value="P-loop containing nucleotide triphosphate hydrolases"/>
    <property type="match status" value="1"/>
</dbReference>
<evidence type="ECO:0000259" key="1">
    <source>
        <dbReference type="Pfam" id="PF00685"/>
    </source>
</evidence>
<feature type="domain" description="Sulfotransferase" evidence="1">
    <location>
        <begin position="66"/>
        <end position="135"/>
    </location>
</feature>
<proteinExistence type="predicted"/>
<dbReference type="SUPFAM" id="SSF52540">
    <property type="entry name" value="P-loop containing nucleoside triphosphate hydrolases"/>
    <property type="match status" value="1"/>
</dbReference>
<dbReference type="EMBL" id="JAHLQT010034478">
    <property type="protein sequence ID" value="KAG7158738.1"/>
    <property type="molecule type" value="Genomic_DNA"/>
</dbReference>
<comment type="caution">
    <text evidence="2">The sequence shown here is derived from an EMBL/GenBank/DDBJ whole genome shotgun (WGS) entry which is preliminary data.</text>
</comment>
<evidence type="ECO:0000313" key="3">
    <source>
        <dbReference type="Proteomes" id="UP000747542"/>
    </source>
</evidence>
<name>A0A8J5MP81_HOMAM</name>
<dbReference type="GO" id="GO:0008146">
    <property type="term" value="F:sulfotransferase activity"/>
    <property type="evidence" value="ECO:0007669"/>
    <property type="project" value="InterPro"/>
</dbReference>
<dbReference type="Pfam" id="PF00685">
    <property type="entry name" value="Sulfotransfer_1"/>
    <property type="match status" value="1"/>
</dbReference>
<dbReference type="InterPro" id="IPR027417">
    <property type="entry name" value="P-loop_NTPase"/>
</dbReference>
<dbReference type="Proteomes" id="UP000747542">
    <property type="component" value="Unassembled WGS sequence"/>
</dbReference>
<gene>
    <name evidence="2" type="ORF">Hamer_G011410</name>
</gene>
<dbReference type="InterPro" id="IPR000863">
    <property type="entry name" value="Sulfotransferase_dom"/>
</dbReference>
<accession>A0A8J5MP81</accession>
<keyword evidence="3" id="KW-1185">Reference proteome</keyword>
<sequence>MFLGSTALPPLDSESSLMKEFARMSPGKDLAQGLFLQLAESQHPPRTIKTHLPLSLLSPDLLNTAKVRKHTSFEEMKARDNLFTETQEEDVGLVNLEAKRQHGGFFRKGNTGSWRGELTEAQDHQLNLWMDRHLTPSGIHFREPVD</sequence>